<evidence type="ECO:0000313" key="2">
    <source>
        <dbReference type="EMBL" id="QJA44418.1"/>
    </source>
</evidence>
<dbReference type="EMBL" id="MT143976">
    <property type="protein sequence ID" value="QJA44418.1"/>
    <property type="molecule type" value="Genomic_DNA"/>
</dbReference>
<protein>
    <submittedName>
        <fullName evidence="2">Uncharacterized protein</fullName>
    </submittedName>
</protein>
<organism evidence="2">
    <name type="scientific">viral metagenome</name>
    <dbReference type="NCBI Taxonomy" id="1070528"/>
    <lineage>
        <taxon>unclassified sequences</taxon>
        <taxon>metagenomes</taxon>
        <taxon>organismal metagenomes</taxon>
    </lineage>
</organism>
<name>A0A6H1ZA60_9ZZZZ</name>
<feature type="region of interest" description="Disordered" evidence="1">
    <location>
        <begin position="34"/>
        <end position="54"/>
    </location>
</feature>
<reference evidence="2" key="1">
    <citation type="submission" date="2020-03" db="EMBL/GenBank/DDBJ databases">
        <title>The deep terrestrial virosphere.</title>
        <authorList>
            <person name="Holmfeldt K."/>
            <person name="Nilsson E."/>
            <person name="Simone D."/>
            <person name="Lopez-Fernandez M."/>
            <person name="Wu X."/>
            <person name="de Brujin I."/>
            <person name="Lundin D."/>
            <person name="Andersson A."/>
            <person name="Bertilsson S."/>
            <person name="Dopson M."/>
        </authorList>
    </citation>
    <scope>NUCLEOTIDE SEQUENCE</scope>
    <source>
        <strain evidence="2">TM448A00108</strain>
    </source>
</reference>
<evidence type="ECO:0000256" key="1">
    <source>
        <dbReference type="SAM" id="MobiDB-lite"/>
    </source>
</evidence>
<dbReference type="AlphaFoldDB" id="A0A6H1ZA60"/>
<sequence length="54" mass="6526">MKCKHDDYEVRQVMDIKFCVCKCGFQWKGDKPHNKPDKRIYQGKEREILPNNNI</sequence>
<proteinExistence type="predicted"/>
<accession>A0A6H1ZA60</accession>
<feature type="compositionally biased region" description="Basic and acidic residues" evidence="1">
    <location>
        <begin position="34"/>
        <end position="48"/>
    </location>
</feature>
<gene>
    <name evidence="2" type="ORF">TM448A00108_0045</name>
</gene>